<dbReference type="EMBL" id="ASHM01202642">
    <property type="protein sequence ID" value="PNX67027.1"/>
    <property type="molecule type" value="Genomic_DNA"/>
</dbReference>
<accession>A0A2K3KL68</accession>
<comment type="caution">
    <text evidence="1">The sequence shown here is derived from an EMBL/GenBank/DDBJ whole genome shotgun (WGS) entry which is preliminary data.</text>
</comment>
<keyword evidence="1" id="KW-0378">Hydrolase</keyword>
<dbReference type="AlphaFoldDB" id="A0A2K3KL68"/>
<reference evidence="1 2" key="1">
    <citation type="journal article" date="2014" name="Am. J. Bot.">
        <title>Genome assembly and annotation for red clover (Trifolium pratense; Fabaceae).</title>
        <authorList>
            <person name="Istvanek J."/>
            <person name="Jaros M."/>
            <person name="Krenek A."/>
            <person name="Repkova J."/>
        </authorList>
    </citation>
    <scope>NUCLEOTIDE SEQUENCE [LARGE SCALE GENOMIC DNA]</scope>
    <source>
        <strain evidence="2">cv. Tatra</strain>
        <tissue evidence="1">Young leaves</tissue>
    </source>
</reference>
<name>A0A2K3KL68_TRIPR</name>
<feature type="non-terminal residue" evidence="1">
    <location>
        <position position="59"/>
    </location>
</feature>
<proteinExistence type="predicted"/>
<reference evidence="1 2" key="2">
    <citation type="journal article" date="2017" name="Front. Plant Sci.">
        <title>Gene Classification and Mining of Molecular Markers Useful in Red Clover (Trifolium pratense) Breeding.</title>
        <authorList>
            <person name="Istvanek J."/>
            <person name="Dluhosova J."/>
            <person name="Dluhos P."/>
            <person name="Patkova L."/>
            <person name="Nedelnik J."/>
            <person name="Repkova J."/>
        </authorList>
    </citation>
    <scope>NUCLEOTIDE SEQUENCE [LARGE SCALE GENOMIC DNA]</scope>
    <source>
        <strain evidence="2">cv. Tatra</strain>
        <tissue evidence="1">Young leaves</tissue>
    </source>
</reference>
<evidence type="ECO:0000313" key="2">
    <source>
        <dbReference type="Proteomes" id="UP000236291"/>
    </source>
</evidence>
<organism evidence="1 2">
    <name type="scientific">Trifolium pratense</name>
    <name type="common">Red clover</name>
    <dbReference type="NCBI Taxonomy" id="57577"/>
    <lineage>
        <taxon>Eukaryota</taxon>
        <taxon>Viridiplantae</taxon>
        <taxon>Streptophyta</taxon>
        <taxon>Embryophyta</taxon>
        <taxon>Tracheophyta</taxon>
        <taxon>Spermatophyta</taxon>
        <taxon>Magnoliopsida</taxon>
        <taxon>eudicotyledons</taxon>
        <taxon>Gunneridae</taxon>
        <taxon>Pentapetalae</taxon>
        <taxon>rosids</taxon>
        <taxon>fabids</taxon>
        <taxon>Fabales</taxon>
        <taxon>Fabaceae</taxon>
        <taxon>Papilionoideae</taxon>
        <taxon>50 kb inversion clade</taxon>
        <taxon>NPAAA clade</taxon>
        <taxon>Hologalegina</taxon>
        <taxon>IRL clade</taxon>
        <taxon>Trifolieae</taxon>
        <taxon>Trifolium</taxon>
    </lineage>
</organism>
<evidence type="ECO:0000313" key="1">
    <source>
        <dbReference type="EMBL" id="PNX67027.1"/>
    </source>
</evidence>
<protein>
    <submittedName>
        <fullName evidence="1">Ubiquitin carboxyl-terminal hydrolase</fullName>
    </submittedName>
</protein>
<sequence length="59" mass="6593">MVDGLPVLKEIEYKCEDCLTGKQHREGIPKQAMWRANERLELVHSDICGPINPTSNGGN</sequence>
<gene>
    <name evidence="1" type="ORF">L195_g063330</name>
</gene>
<dbReference type="Proteomes" id="UP000236291">
    <property type="component" value="Unassembled WGS sequence"/>
</dbReference>
<dbReference type="GO" id="GO:0016787">
    <property type="term" value="F:hydrolase activity"/>
    <property type="evidence" value="ECO:0007669"/>
    <property type="project" value="UniProtKB-KW"/>
</dbReference>